<sequence>MIPPEQNGEFVARMEEILDTSPFKV</sequence>
<reference evidence="1 2" key="1">
    <citation type="journal article" date="2014" name="ISME J.">
        <title>Candidatus Competibacter-lineage genomes retrieved from metagenomes reveal functional metabolic diversity.</title>
        <authorList>
            <person name="McIlroy S.J."/>
            <person name="Albertsen M."/>
            <person name="Andresen E.K."/>
            <person name="Saunders A.M."/>
            <person name="Kristiansen R."/>
            <person name="Stokholm-Bjerregaard M."/>
            <person name="Nielsen K.L."/>
            <person name="Nielsen P.H."/>
        </authorList>
    </citation>
    <scope>NUCLEOTIDE SEQUENCE [LARGE SCALE GENOMIC DNA]</scope>
    <source>
        <strain evidence="1 2">Run_B_J11</strain>
    </source>
</reference>
<organism evidence="1 2">
    <name type="scientific">Candidatus Contendobacter odensis Run_B_J11</name>
    <dbReference type="NCBI Taxonomy" id="1400861"/>
    <lineage>
        <taxon>Bacteria</taxon>
        <taxon>Pseudomonadati</taxon>
        <taxon>Pseudomonadota</taxon>
        <taxon>Gammaproteobacteria</taxon>
        <taxon>Candidatus Competibacteraceae</taxon>
        <taxon>Candidatus Contendibacter</taxon>
    </lineage>
</organism>
<protein>
    <submittedName>
        <fullName evidence="1">Uncharacterized protein</fullName>
    </submittedName>
</protein>
<gene>
    <name evidence="1" type="ORF">BN874_780006</name>
</gene>
<name>A0A7U7GF88_9GAMM</name>
<evidence type="ECO:0000313" key="2">
    <source>
        <dbReference type="Proteomes" id="UP000019184"/>
    </source>
</evidence>
<comment type="caution">
    <text evidence="1">The sequence shown here is derived from an EMBL/GenBank/DDBJ whole genome shotgun (WGS) entry which is preliminary data.</text>
</comment>
<accession>A0A7U7GF88</accession>
<dbReference type="AlphaFoldDB" id="A0A7U7GF88"/>
<dbReference type="EMBL" id="CBTK010000296">
    <property type="protein sequence ID" value="CDH47276.1"/>
    <property type="molecule type" value="Genomic_DNA"/>
</dbReference>
<keyword evidence="2" id="KW-1185">Reference proteome</keyword>
<proteinExistence type="predicted"/>
<evidence type="ECO:0000313" key="1">
    <source>
        <dbReference type="EMBL" id="CDH47276.1"/>
    </source>
</evidence>
<dbReference type="Proteomes" id="UP000019184">
    <property type="component" value="Unassembled WGS sequence"/>
</dbReference>